<evidence type="ECO:0000313" key="14">
    <source>
        <dbReference type="Proteomes" id="UP000198859"/>
    </source>
</evidence>
<proteinExistence type="inferred from homology"/>
<accession>A0A1H1XYP6</accession>
<keyword evidence="8 11" id="KW-0406">Ion transport</keyword>
<evidence type="ECO:0000256" key="6">
    <source>
        <dbReference type="ARBA" id="ARBA00022781"/>
    </source>
</evidence>
<evidence type="ECO:0000256" key="3">
    <source>
        <dbReference type="ARBA" id="ARBA00022448"/>
    </source>
</evidence>
<evidence type="ECO:0000256" key="7">
    <source>
        <dbReference type="ARBA" id="ARBA00022989"/>
    </source>
</evidence>
<evidence type="ECO:0000256" key="5">
    <source>
        <dbReference type="ARBA" id="ARBA00022692"/>
    </source>
</evidence>
<evidence type="ECO:0000256" key="8">
    <source>
        <dbReference type="ARBA" id="ARBA00023065"/>
    </source>
</evidence>
<dbReference type="CDD" id="cd00310">
    <property type="entry name" value="ATP-synt_Fo_a_6"/>
    <property type="match status" value="1"/>
</dbReference>
<name>A0A1H1XYP6_9ACTN</name>
<dbReference type="InterPro" id="IPR023011">
    <property type="entry name" value="ATP_synth_F0_asu_AS"/>
</dbReference>
<keyword evidence="5 11" id="KW-0812">Transmembrane</keyword>
<keyword evidence="3 11" id="KW-0813">Transport</keyword>
<dbReference type="RefSeq" id="WP_331713579.1">
    <property type="nucleotide sequence ID" value="NZ_LT629757.1"/>
</dbReference>
<comment type="caution">
    <text evidence="11">Lacks conserved residue(s) required for the propagation of feature annotation.</text>
</comment>
<evidence type="ECO:0000256" key="12">
    <source>
        <dbReference type="RuleBase" id="RU000483"/>
    </source>
</evidence>
<dbReference type="PANTHER" id="PTHR11410:SF0">
    <property type="entry name" value="ATP SYNTHASE SUBUNIT A"/>
    <property type="match status" value="1"/>
</dbReference>
<dbReference type="InterPro" id="IPR045083">
    <property type="entry name" value="ATP_synth_F0_asu_bact/mt"/>
</dbReference>
<organism evidence="13 14">
    <name type="scientific">Nocardioides scoriae</name>
    <dbReference type="NCBI Taxonomy" id="642780"/>
    <lineage>
        <taxon>Bacteria</taxon>
        <taxon>Bacillati</taxon>
        <taxon>Actinomycetota</taxon>
        <taxon>Actinomycetes</taxon>
        <taxon>Propionibacteriales</taxon>
        <taxon>Nocardioidaceae</taxon>
        <taxon>Nocardioides</taxon>
    </lineage>
</organism>
<keyword evidence="14" id="KW-1185">Reference proteome</keyword>
<sequence length="277" mass="30255">MSLTPMLVARASEEGFVPPGPGDFNLPPIGGGSTFDFLGQEMYAGVTKPMLQLVLGAALVFVFFRVASAKRSMVPGRLQYVGEAGYGFVRNSLGRDIIGSKDFMRYVPYLFALFFFVLINNAFGSLPFFQFPTFSRSGMVYGLVLISWLVYNIAGIKAQGGLLAYLKHTTVPPGVTGPMLALLIPLEFFSNILVRPLTLALRLFANLFAGHLLLILFALGGEYLLVHGAGLVKPVGVVAWLMFVLIAFLEVLVQFLQAYVFVLLNALYISQAIAEEH</sequence>
<dbReference type="PROSITE" id="PS00449">
    <property type="entry name" value="ATPASE_A"/>
    <property type="match status" value="1"/>
</dbReference>
<keyword evidence="4 11" id="KW-0138">CF(0)</keyword>
<evidence type="ECO:0000256" key="2">
    <source>
        <dbReference type="ARBA" id="ARBA00006810"/>
    </source>
</evidence>
<dbReference type="PANTHER" id="PTHR11410">
    <property type="entry name" value="ATP SYNTHASE SUBUNIT A"/>
    <property type="match status" value="1"/>
</dbReference>
<gene>
    <name evidence="11" type="primary">atpB</name>
    <name evidence="13" type="ORF">SAMN04488570_3651</name>
</gene>
<dbReference type="GO" id="GO:0045259">
    <property type="term" value="C:proton-transporting ATP synthase complex"/>
    <property type="evidence" value="ECO:0007669"/>
    <property type="project" value="UniProtKB-KW"/>
</dbReference>
<evidence type="ECO:0000256" key="9">
    <source>
        <dbReference type="ARBA" id="ARBA00023136"/>
    </source>
</evidence>
<dbReference type="EMBL" id="LT629757">
    <property type="protein sequence ID" value="SDT14377.1"/>
    <property type="molecule type" value="Genomic_DNA"/>
</dbReference>
<dbReference type="PRINTS" id="PR00123">
    <property type="entry name" value="ATPASEA"/>
</dbReference>
<keyword evidence="6 11" id="KW-0375">Hydrogen ion transport</keyword>
<evidence type="ECO:0000256" key="1">
    <source>
        <dbReference type="ARBA" id="ARBA00004141"/>
    </source>
</evidence>
<dbReference type="InterPro" id="IPR000568">
    <property type="entry name" value="ATP_synth_F0_asu"/>
</dbReference>
<comment type="function">
    <text evidence="11 12">Key component of the proton channel; it plays a direct role in the translocation of protons across the membrane.</text>
</comment>
<evidence type="ECO:0000256" key="11">
    <source>
        <dbReference type="HAMAP-Rule" id="MF_01393"/>
    </source>
</evidence>
<dbReference type="Gene3D" id="1.20.120.220">
    <property type="entry name" value="ATP synthase, F0 complex, subunit A"/>
    <property type="match status" value="1"/>
</dbReference>
<feature type="transmembrane region" description="Helical" evidence="11">
    <location>
        <begin position="50"/>
        <end position="67"/>
    </location>
</feature>
<evidence type="ECO:0000256" key="4">
    <source>
        <dbReference type="ARBA" id="ARBA00022547"/>
    </source>
</evidence>
<dbReference type="Pfam" id="PF00119">
    <property type="entry name" value="ATP-synt_A"/>
    <property type="match status" value="1"/>
</dbReference>
<dbReference type="STRING" id="642780.SAMN04488570_3651"/>
<dbReference type="NCBIfam" id="TIGR01131">
    <property type="entry name" value="ATP_synt_6_or_A"/>
    <property type="match status" value="1"/>
</dbReference>
<evidence type="ECO:0000313" key="13">
    <source>
        <dbReference type="EMBL" id="SDT14377.1"/>
    </source>
</evidence>
<dbReference type="HAMAP" id="MF_01393">
    <property type="entry name" value="ATP_synth_a_bact"/>
    <property type="match status" value="1"/>
</dbReference>
<reference evidence="14" key="1">
    <citation type="submission" date="2016-10" db="EMBL/GenBank/DDBJ databases">
        <authorList>
            <person name="Varghese N."/>
            <person name="Submissions S."/>
        </authorList>
    </citation>
    <scope>NUCLEOTIDE SEQUENCE [LARGE SCALE GENOMIC DNA]</scope>
    <source>
        <strain evidence="14">DSM 22127</strain>
    </source>
</reference>
<comment type="subcellular location">
    <subcellularLocation>
        <location evidence="11 12">Cell membrane</location>
        <topology evidence="11 12">Multi-pass membrane protein</topology>
    </subcellularLocation>
    <subcellularLocation>
        <location evidence="1">Membrane</location>
        <topology evidence="1">Multi-pass membrane protein</topology>
    </subcellularLocation>
</comment>
<keyword evidence="11" id="KW-1003">Cell membrane</keyword>
<keyword evidence="10 11" id="KW-0066">ATP synthesis</keyword>
<dbReference type="SUPFAM" id="SSF81336">
    <property type="entry name" value="F1F0 ATP synthase subunit A"/>
    <property type="match status" value="1"/>
</dbReference>
<keyword evidence="7 11" id="KW-1133">Transmembrane helix</keyword>
<feature type="transmembrane region" description="Helical" evidence="11">
    <location>
        <begin position="106"/>
        <end position="126"/>
    </location>
</feature>
<dbReference type="Proteomes" id="UP000198859">
    <property type="component" value="Chromosome I"/>
</dbReference>
<dbReference type="GO" id="GO:0005886">
    <property type="term" value="C:plasma membrane"/>
    <property type="evidence" value="ECO:0007669"/>
    <property type="project" value="UniProtKB-SubCell"/>
</dbReference>
<dbReference type="GO" id="GO:0046933">
    <property type="term" value="F:proton-transporting ATP synthase activity, rotational mechanism"/>
    <property type="evidence" value="ECO:0007669"/>
    <property type="project" value="UniProtKB-UniRule"/>
</dbReference>
<dbReference type="AlphaFoldDB" id="A0A1H1XYP6"/>
<comment type="similarity">
    <text evidence="2 11 12">Belongs to the ATPase A chain family.</text>
</comment>
<feature type="transmembrane region" description="Helical" evidence="11">
    <location>
        <begin position="199"/>
        <end position="219"/>
    </location>
</feature>
<keyword evidence="9 11" id="KW-0472">Membrane</keyword>
<evidence type="ECO:0000256" key="10">
    <source>
        <dbReference type="ARBA" id="ARBA00023310"/>
    </source>
</evidence>
<dbReference type="InterPro" id="IPR035908">
    <property type="entry name" value="F0_ATP_A_sf"/>
</dbReference>
<protein>
    <recommendedName>
        <fullName evidence="11 12">ATP synthase subunit a</fullName>
    </recommendedName>
    <alternativeName>
        <fullName evidence="11">ATP synthase F0 sector subunit a</fullName>
    </alternativeName>
    <alternativeName>
        <fullName evidence="11">F-ATPase subunit 6</fullName>
    </alternativeName>
</protein>